<gene>
    <name evidence="1" type="ORF">TPSB3V08_LOCUS8866</name>
</gene>
<proteinExistence type="predicted"/>
<sequence>MDKGSCFGLGEDMQDRRVIAVSKVECLLIPQYWIMQHNRANIWVRIRQFLDQNIPSQVQIFKAFLEHRKWLQYKQELVKEIVSRKKIPNNTTIHDVPYSLRINSDTIPDRPLALSSASLKPILWVGGREGERRGVAPQPTKVSFRANNNRWITETIDGASYRTGLDIEELIQNGNKMLESTR</sequence>
<dbReference type="AlphaFoldDB" id="A0A7R9DG23"/>
<dbReference type="EMBL" id="OD006645">
    <property type="protein sequence ID" value="CAD7413192.1"/>
    <property type="molecule type" value="Genomic_DNA"/>
</dbReference>
<protein>
    <submittedName>
        <fullName evidence="1">Uncharacterized protein</fullName>
    </submittedName>
</protein>
<accession>A0A7R9DG23</accession>
<name>A0A7R9DG23_TIMPO</name>
<reference evidence="1" key="1">
    <citation type="submission" date="2020-11" db="EMBL/GenBank/DDBJ databases">
        <authorList>
            <person name="Tran Van P."/>
        </authorList>
    </citation>
    <scope>NUCLEOTIDE SEQUENCE</scope>
</reference>
<organism evidence="1">
    <name type="scientific">Timema poppense</name>
    <name type="common">Walking stick</name>
    <dbReference type="NCBI Taxonomy" id="170557"/>
    <lineage>
        <taxon>Eukaryota</taxon>
        <taxon>Metazoa</taxon>
        <taxon>Ecdysozoa</taxon>
        <taxon>Arthropoda</taxon>
        <taxon>Hexapoda</taxon>
        <taxon>Insecta</taxon>
        <taxon>Pterygota</taxon>
        <taxon>Neoptera</taxon>
        <taxon>Polyneoptera</taxon>
        <taxon>Phasmatodea</taxon>
        <taxon>Timematodea</taxon>
        <taxon>Timematoidea</taxon>
        <taxon>Timematidae</taxon>
        <taxon>Timema</taxon>
    </lineage>
</organism>
<evidence type="ECO:0000313" key="1">
    <source>
        <dbReference type="EMBL" id="CAD7413192.1"/>
    </source>
</evidence>